<dbReference type="RefSeq" id="WP_132072979.1">
    <property type="nucleotide sequence ID" value="NZ_SLVU01000002.1"/>
</dbReference>
<evidence type="ECO:0008006" key="3">
    <source>
        <dbReference type="Google" id="ProtNLM"/>
    </source>
</evidence>
<gene>
    <name evidence="1" type="ORF">EV184_10299</name>
</gene>
<dbReference type="Proteomes" id="UP000295043">
    <property type="component" value="Unassembled WGS sequence"/>
</dbReference>
<evidence type="ECO:0000313" key="2">
    <source>
        <dbReference type="Proteomes" id="UP000295043"/>
    </source>
</evidence>
<sequence length="231" mass="26009">MMRFEQIERWADDIVASSFENWPEVLRSYALAEPLESKPISPADTQAVLSQNASYRRFLNTARPVELPSVHIAAGPFKGDFFPKLGPVSWKEHAAFLKIPYITLQHMLPTMLRGVTERMALILHAFVARQVPLQLHIFPFIDLSDSWEVRFRIEAGEPIHARWQKRPGQSPPPKGSGEKLSIAAQQIVAQASIEWGLLDLVLLKSDDQLLVRVVEINPILEFGSTGRLLAA</sequence>
<accession>A0A4R2C2G2</accession>
<protein>
    <recommendedName>
        <fullName evidence="3">ATP-grasp domain-containing protein</fullName>
    </recommendedName>
</protein>
<evidence type="ECO:0000313" key="1">
    <source>
        <dbReference type="EMBL" id="TCN33793.1"/>
    </source>
</evidence>
<dbReference type="AlphaFoldDB" id="A0A4R2C2G2"/>
<reference evidence="1 2" key="1">
    <citation type="submission" date="2019-03" db="EMBL/GenBank/DDBJ databases">
        <title>Genomic Encyclopedia of Type Strains, Phase IV (KMG-V): Genome sequencing to study the core and pangenomes of soil and plant-associated prokaryotes.</title>
        <authorList>
            <person name="Whitman W."/>
        </authorList>
    </citation>
    <scope>NUCLEOTIDE SEQUENCE [LARGE SCALE GENOMIC DNA]</scope>
    <source>
        <strain evidence="1 2">23C40</strain>
    </source>
</reference>
<organism evidence="1 2">
    <name type="scientific">Sinorhizobium americanum</name>
    <dbReference type="NCBI Taxonomy" id="194963"/>
    <lineage>
        <taxon>Bacteria</taxon>
        <taxon>Pseudomonadati</taxon>
        <taxon>Pseudomonadota</taxon>
        <taxon>Alphaproteobacteria</taxon>
        <taxon>Hyphomicrobiales</taxon>
        <taxon>Rhizobiaceae</taxon>
        <taxon>Sinorhizobium/Ensifer group</taxon>
        <taxon>Sinorhizobium</taxon>
    </lineage>
</organism>
<proteinExistence type="predicted"/>
<comment type="caution">
    <text evidence="1">The sequence shown here is derived from an EMBL/GenBank/DDBJ whole genome shotgun (WGS) entry which is preliminary data.</text>
</comment>
<name>A0A4R2C2G2_9HYPH</name>
<dbReference type="EMBL" id="SLVU01000002">
    <property type="protein sequence ID" value="TCN33793.1"/>
    <property type="molecule type" value="Genomic_DNA"/>
</dbReference>